<name>K2NSL0_9HYPH</name>
<dbReference type="Proteomes" id="UP000007374">
    <property type="component" value="Unassembled WGS sequence"/>
</dbReference>
<proteinExistence type="predicted"/>
<keyword evidence="1" id="KW-0456">Lyase</keyword>
<comment type="caution">
    <text evidence="3">The sequence shown here is derived from an EMBL/GenBank/DDBJ whole genome shotgun (WGS) entry which is preliminary data.</text>
</comment>
<dbReference type="GO" id="GO:0005829">
    <property type="term" value="C:cytosol"/>
    <property type="evidence" value="ECO:0007669"/>
    <property type="project" value="TreeGrafter"/>
</dbReference>
<accession>K2NSL0</accession>
<dbReference type="Pfam" id="PF04909">
    <property type="entry name" value="Amidohydro_2"/>
    <property type="match status" value="1"/>
</dbReference>
<evidence type="ECO:0000313" key="4">
    <source>
        <dbReference type="Proteomes" id="UP000007374"/>
    </source>
</evidence>
<sequence>MPRAQAIALEEHFAHPEFAARFGVAGPVDALTGPLESRLPDMDAAGIEIQVLSHAPGAAQSLPADEACSWSERINDHLAAAIGGNARFAGFASLPMTAPEAAARELARTVETLGFRGAMLHGLTNGAFPDDESHFSLYAEAERLGVPIYLHPSFPHPAVMQAYYADWTERFPMFGMAAAGFTAETMVIAIRMMLGRIPELFPKLQLILGHMGEAIPFLLERIDESLARNNGGQRFFRERFLRHFHITTSGNFSDAALICALSEMGADRIMFSVDWPYVANRAGRDWIDAAPLNEQQRLLILNGNARRVLRLP</sequence>
<dbReference type="EMBL" id="AMSI01000007">
    <property type="protein sequence ID" value="EKF42325.1"/>
    <property type="molecule type" value="Genomic_DNA"/>
</dbReference>
<organism evidence="3 4">
    <name type="scientific">Nitratireductor indicus C115</name>
    <dbReference type="NCBI Taxonomy" id="1231190"/>
    <lineage>
        <taxon>Bacteria</taxon>
        <taxon>Pseudomonadati</taxon>
        <taxon>Pseudomonadota</taxon>
        <taxon>Alphaproteobacteria</taxon>
        <taxon>Hyphomicrobiales</taxon>
        <taxon>Phyllobacteriaceae</taxon>
        <taxon>Nitratireductor</taxon>
    </lineage>
</organism>
<dbReference type="SUPFAM" id="SSF51556">
    <property type="entry name" value="Metallo-dependent hydrolases"/>
    <property type="match status" value="1"/>
</dbReference>
<gene>
    <name evidence="3" type="ORF">NA8A_12270</name>
</gene>
<dbReference type="GO" id="GO:0016831">
    <property type="term" value="F:carboxy-lyase activity"/>
    <property type="evidence" value="ECO:0007669"/>
    <property type="project" value="InterPro"/>
</dbReference>
<dbReference type="InterPro" id="IPR032465">
    <property type="entry name" value="ACMSD"/>
</dbReference>
<keyword evidence="4" id="KW-1185">Reference proteome</keyword>
<dbReference type="eggNOG" id="COG2159">
    <property type="taxonomic scope" value="Bacteria"/>
</dbReference>
<dbReference type="PANTHER" id="PTHR21240:SF30">
    <property type="entry name" value="AMIDOHYDROLASE-RELATED DOMAIN-CONTAINING PROTEIN-RELATED"/>
    <property type="match status" value="1"/>
</dbReference>
<dbReference type="GO" id="GO:0016787">
    <property type="term" value="F:hydrolase activity"/>
    <property type="evidence" value="ECO:0007669"/>
    <property type="project" value="UniProtKB-KW"/>
</dbReference>
<dbReference type="PANTHER" id="PTHR21240">
    <property type="entry name" value="2-AMINO-3-CARBOXYLMUCONATE-6-SEMIALDEHYDE DECARBOXYLASE"/>
    <property type="match status" value="1"/>
</dbReference>
<keyword evidence="3" id="KW-0378">Hydrolase</keyword>
<evidence type="ECO:0000313" key="3">
    <source>
        <dbReference type="EMBL" id="EKF42325.1"/>
    </source>
</evidence>
<dbReference type="STRING" id="721133.SAMN05216176_10744"/>
<dbReference type="InterPro" id="IPR032466">
    <property type="entry name" value="Metal_Hydrolase"/>
</dbReference>
<protein>
    <submittedName>
        <fullName evidence="3">Amidohydrolase 2</fullName>
    </submittedName>
</protein>
<dbReference type="Gene3D" id="3.20.20.140">
    <property type="entry name" value="Metal-dependent hydrolases"/>
    <property type="match status" value="1"/>
</dbReference>
<dbReference type="InterPro" id="IPR006680">
    <property type="entry name" value="Amidohydro-rel"/>
</dbReference>
<evidence type="ECO:0000256" key="1">
    <source>
        <dbReference type="ARBA" id="ARBA00023239"/>
    </source>
</evidence>
<dbReference type="AlphaFoldDB" id="K2NSL0"/>
<dbReference type="OrthoDB" id="149172at2"/>
<dbReference type="PATRIC" id="fig|1231190.3.peg.2553"/>
<evidence type="ECO:0000259" key="2">
    <source>
        <dbReference type="Pfam" id="PF04909"/>
    </source>
</evidence>
<dbReference type="RefSeq" id="WP_009450623.1">
    <property type="nucleotide sequence ID" value="NZ_AMSI01000007.1"/>
</dbReference>
<reference evidence="3 4" key="1">
    <citation type="journal article" date="2012" name="J. Bacteriol.">
        <title>Genome Sequence of Nitratireductor indicus Type Strain C115.</title>
        <authorList>
            <person name="Lai Q."/>
            <person name="Li G."/>
            <person name="Yu Z."/>
            <person name="Shao Z."/>
        </authorList>
    </citation>
    <scope>NUCLEOTIDE SEQUENCE [LARGE SCALE GENOMIC DNA]</scope>
    <source>
        <strain evidence="3 4">C115</strain>
    </source>
</reference>
<dbReference type="GO" id="GO:0019748">
    <property type="term" value="P:secondary metabolic process"/>
    <property type="evidence" value="ECO:0007669"/>
    <property type="project" value="TreeGrafter"/>
</dbReference>
<feature type="domain" description="Amidohydrolase-related" evidence="2">
    <location>
        <begin position="26"/>
        <end position="311"/>
    </location>
</feature>